<evidence type="ECO:0000259" key="1">
    <source>
        <dbReference type="Pfam" id="PF26215"/>
    </source>
</evidence>
<dbReference type="InterPro" id="IPR058912">
    <property type="entry name" value="HTH_animal"/>
</dbReference>
<sequence>MPQYIMERLRPSQSESELPHLYYNPKDHKIGEPLRPIVSGIKSPLAKLSSFLDKIIRPLFDKHTHYALSNSITFLKYLKEFKTTTETNLYTFDITDLYTMIPQKEAVLAICEFLGRHGYKKVQGLSINTIKNMFLHVLENSFFVLQLPGMKPKFYQQIRGGAMGSACTQVLADVYVKKWESKFVEQQKQQEQLYFRFRDDVFFTTTLPPQQIERNLTELNEKDHNIKITWESGRKIDYLDVTVNIEIPNFRTTVFRKLAAKPYVLPFHSSHPQHVTRNIPYAAAHRATRICSHPEDLKIELDKIRIMLLLNKYPPKFIDKHTGRFFRDTTGTQTTELL</sequence>
<gene>
    <name evidence="2" type="ORF">KIK155_LOCUS171</name>
</gene>
<accession>A0A817TJK1</accession>
<dbReference type="Proteomes" id="UP000663865">
    <property type="component" value="Unassembled WGS sequence"/>
</dbReference>
<comment type="caution">
    <text evidence="2">The sequence shown here is derived from an EMBL/GenBank/DDBJ whole genome shotgun (WGS) entry which is preliminary data.</text>
</comment>
<dbReference type="EMBL" id="CAJNYV010000005">
    <property type="protein sequence ID" value="CAF3317582.1"/>
    <property type="molecule type" value="Genomic_DNA"/>
</dbReference>
<organism evidence="2 3">
    <name type="scientific">Rotaria socialis</name>
    <dbReference type="NCBI Taxonomy" id="392032"/>
    <lineage>
        <taxon>Eukaryota</taxon>
        <taxon>Metazoa</taxon>
        <taxon>Spiralia</taxon>
        <taxon>Gnathifera</taxon>
        <taxon>Rotifera</taxon>
        <taxon>Eurotatoria</taxon>
        <taxon>Bdelloidea</taxon>
        <taxon>Philodinida</taxon>
        <taxon>Philodinidae</taxon>
        <taxon>Rotaria</taxon>
    </lineage>
</organism>
<dbReference type="PANTHER" id="PTHR21301">
    <property type="entry name" value="REVERSE TRANSCRIPTASE"/>
    <property type="match status" value="1"/>
</dbReference>
<reference evidence="2" key="1">
    <citation type="submission" date="2021-02" db="EMBL/GenBank/DDBJ databases">
        <authorList>
            <person name="Nowell W R."/>
        </authorList>
    </citation>
    <scope>NUCLEOTIDE SEQUENCE</scope>
</reference>
<dbReference type="PANTHER" id="PTHR21301:SF10">
    <property type="entry name" value="REVERSE TRANSCRIPTASE DOMAIN-CONTAINING PROTEIN"/>
    <property type="match status" value="1"/>
</dbReference>
<feature type="domain" description="Helix-turn-helix" evidence="1">
    <location>
        <begin position="263"/>
        <end position="321"/>
    </location>
</feature>
<evidence type="ECO:0000313" key="2">
    <source>
        <dbReference type="EMBL" id="CAF3317582.1"/>
    </source>
</evidence>
<evidence type="ECO:0000313" key="3">
    <source>
        <dbReference type="Proteomes" id="UP000663865"/>
    </source>
</evidence>
<protein>
    <recommendedName>
        <fullName evidence="1">Helix-turn-helix domain-containing protein</fullName>
    </recommendedName>
</protein>
<proteinExistence type="predicted"/>
<name>A0A817TJK1_9BILA</name>
<dbReference type="Pfam" id="PF26215">
    <property type="entry name" value="HTH_animal"/>
    <property type="match status" value="1"/>
</dbReference>
<dbReference type="AlphaFoldDB" id="A0A817TJK1"/>